<dbReference type="PANTHER" id="PTHR23501">
    <property type="entry name" value="MAJOR FACILITATOR SUPERFAMILY"/>
    <property type="match status" value="1"/>
</dbReference>
<comment type="caution">
    <text evidence="7">The sequence shown here is derived from an EMBL/GenBank/DDBJ whole genome shotgun (WGS) entry which is preliminary data.</text>
</comment>
<dbReference type="EMBL" id="JACCBW010000001">
    <property type="protein sequence ID" value="NYE35806.1"/>
    <property type="molecule type" value="Genomic_DNA"/>
</dbReference>
<dbReference type="GO" id="GO:0005886">
    <property type="term" value="C:plasma membrane"/>
    <property type="evidence" value="ECO:0007669"/>
    <property type="project" value="UniProtKB-SubCell"/>
</dbReference>
<feature type="transmembrane region" description="Helical" evidence="5">
    <location>
        <begin position="316"/>
        <end position="340"/>
    </location>
</feature>
<evidence type="ECO:0000256" key="2">
    <source>
        <dbReference type="ARBA" id="ARBA00022692"/>
    </source>
</evidence>
<sequence length="488" mass="49201">MSGSRQADPRRSRRDGRERALVATLALLTCVTAVVSSLGAPLVPAAAAAYGTGLATAQWVVTAAMLAGAVATPLVGRLGGGLGRRPTVLVTLALVTLGCAVSAWSAAVDASFGWMGAGRALQGIGMALTPVAIAVARDEVPGPRMPSTVALLSVTTVAGVGLGYPLTGLVVDHGGLPTAYAIGAALTGATLLLCLTVLPSRVGPGAGRLDWSGAGLLSVGLLAVLLAVTRGGSWGWSSAPVLVLAAAGTACLCGWVPWTLRRDRPLVDLRLAARRGVLAPHVTALVAGVGMYFLLSLAMVVAQADDTDGWGLGRSVAVASLLLVPYSVSSVLGSRVALLLGRRRPHVLLPTGCVMFLGSTLAMAAAHHELWHLAASMAVGGLGSGFTFSSLPLLLIPHVPESETSSALAVNQLLRFTGMAVGSAVCVVLMAALGDGPAQGEAGFRNALLVMSGVWVLLVAGLALARTRGRPAVPGQEVDVVLGPGADR</sequence>
<feature type="transmembrane region" description="Helical" evidence="5">
    <location>
        <begin position="179"/>
        <end position="199"/>
    </location>
</feature>
<dbReference type="GO" id="GO:0022857">
    <property type="term" value="F:transmembrane transporter activity"/>
    <property type="evidence" value="ECO:0007669"/>
    <property type="project" value="InterPro"/>
</dbReference>
<dbReference type="AlphaFoldDB" id="A0A7Y9H1A6"/>
<evidence type="ECO:0000256" key="3">
    <source>
        <dbReference type="ARBA" id="ARBA00022989"/>
    </source>
</evidence>
<dbReference type="InterPro" id="IPR036259">
    <property type="entry name" value="MFS_trans_sf"/>
</dbReference>
<evidence type="ECO:0000259" key="6">
    <source>
        <dbReference type="PROSITE" id="PS50850"/>
    </source>
</evidence>
<feature type="transmembrane region" description="Helical" evidence="5">
    <location>
        <begin position="446"/>
        <end position="465"/>
    </location>
</feature>
<dbReference type="InterPro" id="IPR020846">
    <property type="entry name" value="MFS_dom"/>
</dbReference>
<dbReference type="PROSITE" id="PS50850">
    <property type="entry name" value="MFS"/>
    <property type="match status" value="1"/>
</dbReference>
<dbReference type="SUPFAM" id="SSF103473">
    <property type="entry name" value="MFS general substrate transporter"/>
    <property type="match status" value="1"/>
</dbReference>
<feature type="transmembrane region" description="Helical" evidence="5">
    <location>
        <begin position="148"/>
        <end position="167"/>
    </location>
</feature>
<feature type="domain" description="Major facilitator superfamily (MFS) profile" evidence="6">
    <location>
        <begin position="21"/>
        <end position="470"/>
    </location>
</feature>
<comment type="subcellular location">
    <subcellularLocation>
        <location evidence="1">Cell membrane</location>
        <topology evidence="1">Multi-pass membrane protein</topology>
    </subcellularLocation>
</comment>
<dbReference type="PANTHER" id="PTHR23501:SF197">
    <property type="entry name" value="COMD"/>
    <property type="match status" value="1"/>
</dbReference>
<feature type="transmembrane region" description="Helical" evidence="5">
    <location>
        <begin position="211"/>
        <end position="229"/>
    </location>
</feature>
<protein>
    <submittedName>
        <fullName evidence="7">MFS family permease</fullName>
    </submittedName>
</protein>
<keyword evidence="4 5" id="KW-0472">Membrane</keyword>
<dbReference type="RefSeq" id="WP_179618414.1">
    <property type="nucleotide sequence ID" value="NZ_JACCBW010000001.1"/>
</dbReference>
<evidence type="ECO:0000256" key="1">
    <source>
        <dbReference type="ARBA" id="ARBA00004651"/>
    </source>
</evidence>
<evidence type="ECO:0000256" key="5">
    <source>
        <dbReference type="SAM" id="Phobius"/>
    </source>
</evidence>
<evidence type="ECO:0000313" key="7">
    <source>
        <dbReference type="EMBL" id="NYE35806.1"/>
    </source>
</evidence>
<feature type="transmembrane region" description="Helical" evidence="5">
    <location>
        <begin position="119"/>
        <end position="136"/>
    </location>
</feature>
<gene>
    <name evidence="7" type="ORF">F4692_000910</name>
</gene>
<feature type="transmembrane region" description="Helical" evidence="5">
    <location>
        <begin position="241"/>
        <end position="260"/>
    </location>
</feature>
<dbReference type="Gene3D" id="1.20.1250.20">
    <property type="entry name" value="MFS general substrate transporter like domains"/>
    <property type="match status" value="2"/>
</dbReference>
<feature type="transmembrane region" description="Helical" evidence="5">
    <location>
        <begin position="416"/>
        <end position="434"/>
    </location>
</feature>
<dbReference type="InterPro" id="IPR011701">
    <property type="entry name" value="MFS"/>
</dbReference>
<organism evidence="7 8">
    <name type="scientific">Nocardioides cavernae</name>
    <dbReference type="NCBI Taxonomy" id="1921566"/>
    <lineage>
        <taxon>Bacteria</taxon>
        <taxon>Bacillati</taxon>
        <taxon>Actinomycetota</taxon>
        <taxon>Actinomycetes</taxon>
        <taxon>Propionibacteriales</taxon>
        <taxon>Nocardioidaceae</taxon>
        <taxon>Nocardioides</taxon>
    </lineage>
</organism>
<reference evidence="7 8" key="1">
    <citation type="submission" date="2020-07" db="EMBL/GenBank/DDBJ databases">
        <authorList>
            <person name="Partida-Martinez L."/>
            <person name="Huntemann M."/>
            <person name="Clum A."/>
            <person name="Wang J."/>
            <person name="Palaniappan K."/>
            <person name="Ritter S."/>
            <person name="Chen I.-M."/>
            <person name="Stamatis D."/>
            <person name="Reddy T."/>
            <person name="O'Malley R."/>
            <person name="Daum C."/>
            <person name="Shapiro N."/>
            <person name="Ivanova N."/>
            <person name="Kyrpides N."/>
            <person name="Woyke T."/>
        </authorList>
    </citation>
    <scope>NUCLEOTIDE SEQUENCE [LARGE SCALE GENOMIC DNA]</scope>
    <source>
        <strain evidence="7 8">AT2.17</strain>
    </source>
</reference>
<reference evidence="7 8" key="2">
    <citation type="submission" date="2020-08" db="EMBL/GenBank/DDBJ databases">
        <title>The Agave Microbiome: Exploring the role of microbial communities in plant adaptations to desert environments.</title>
        <authorList>
            <person name="Partida-Martinez L.P."/>
        </authorList>
    </citation>
    <scope>NUCLEOTIDE SEQUENCE [LARGE SCALE GENOMIC DNA]</scope>
    <source>
        <strain evidence="7 8">AT2.17</strain>
    </source>
</reference>
<feature type="transmembrane region" description="Helical" evidence="5">
    <location>
        <begin position="281"/>
        <end position="304"/>
    </location>
</feature>
<proteinExistence type="predicted"/>
<feature type="transmembrane region" description="Helical" evidence="5">
    <location>
        <begin position="88"/>
        <end position="107"/>
    </location>
</feature>
<feature type="transmembrane region" description="Helical" evidence="5">
    <location>
        <begin position="59"/>
        <end position="76"/>
    </location>
</feature>
<evidence type="ECO:0000313" key="8">
    <source>
        <dbReference type="Proteomes" id="UP000549911"/>
    </source>
</evidence>
<dbReference type="Pfam" id="PF07690">
    <property type="entry name" value="MFS_1"/>
    <property type="match status" value="1"/>
</dbReference>
<feature type="transmembrane region" description="Helical" evidence="5">
    <location>
        <begin position="347"/>
        <end position="367"/>
    </location>
</feature>
<accession>A0A7Y9H1A6</accession>
<evidence type="ECO:0000256" key="4">
    <source>
        <dbReference type="ARBA" id="ARBA00023136"/>
    </source>
</evidence>
<keyword evidence="2 5" id="KW-0812">Transmembrane</keyword>
<dbReference type="Proteomes" id="UP000549911">
    <property type="component" value="Unassembled WGS sequence"/>
</dbReference>
<feature type="transmembrane region" description="Helical" evidence="5">
    <location>
        <begin position="373"/>
        <end position="395"/>
    </location>
</feature>
<keyword evidence="8" id="KW-1185">Reference proteome</keyword>
<keyword evidence="3 5" id="KW-1133">Transmembrane helix</keyword>
<name>A0A7Y9H1A6_9ACTN</name>